<dbReference type="PATRIC" id="fig|1136941.3.peg.113"/>
<accession>A0A0N9MLH7</accession>
<dbReference type="InterPro" id="IPR019587">
    <property type="entry name" value="Polyketide_cyclase/dehydratase"/>
</dbReference>
<dbReference type="RefSeq" id="WP_062391219.1">
    <property type="nucleotide sequence ID" value="NZ_CP011853.1"/>
</dbReference>
<evidence type="ECO:0000313" key="1">
    <source>
        <dbReference type="EMBL" id="ALG83272.1"/>
    </source>
</evidence>
<evidence type="ECO:0008006" key="3">
    <source>
        <dbReference type="Google" id="ProtNLM"/>
    </source>
</evidence>
<dbReference type="KEGG" id="goq:ACH46_00555"/>
<sequence length="401" mass="44964">MPTLTLTATLPCSADVAWSLLTDPARMNTWSSAHVTLTEPGAGDDAAGVGALRRITLPHGRISFLEVVEGSVPPHLLRYRVFRAGPLLRHHRGEQRITATAGGGCRIDWTVDVDLVVPLLGRGMVAYLRREVRSSLDAMRRIAEELDLGRTAAKPAVVERRHPTPERLDALTAAARRSLAEQRAVADELAAADDPKQWFARVYQYVTEEMIAHALDPDSALRLENPDWVLALIPVFHEYFITNLDDYRHGREPESAWQRAWSICEREDPENPALPIMKGLLAGVSAHIEADLPRAIARVQAAEFPDRDLREFRPDYLALAPIFHTASARLLDDLPGSYQPWWVTPVRRLHPNFLDAAISRTGYDVARHRLRAFDEAVRLWNGSTVVRPTESPRRTPPRSSR</sequence>
<dbReference type="Pfam" id="PF19458">
    <property type="entry name" value="DUF5995"/>
    <property type="match status" value="1"/>
</dbReference>
<keyword evidence="2" id="KW-1185">Reference proteome</keyword>
<dbReference type="OrthoDB" id="4367247at2"/>
<dbReference type="STRING" id="1136941.ACH46_00555"/>
<dbReference type="InterPro" id="IPR046037">
    <property type="entry name" value="DUF5995"/>
</dbReference>
<dbReference type="Proteomes" id="UP000063789">
    <property type="component" value="Chromosome"/>
</dbReference>
<proteinExistence type="predicted"/>
<gene>
    <name evidence="1" type="ORF">ACH46_00555</name>
</gene>
<reference evidence="2" key="1">
    <citation type="submission" date="2015-06" db="EMBL/GenBank/DDBJ databases">
        <title>Complete genome sequence and metabolic analysis of phthalate degradation pathway in Gordonia sp. QH-11.</title>
        <authorList>
            <person name="Jin D."/>
            <person name="Kong X."/>
            <person name="Bai Z."/>
        </authorList>
    </citation>
    <scope>NUCLEOTIDE SEQUENCE [LARGE SCALE GENOMIC DNA]</scope>
    <source>
        <strain evidence="2">QH-11</strain>
    </source>
</reference>
<dbReference type="Pfam" id="PF10604">
    <property type="entry name" value="Polyketide_cyc2"/>
    <property type="match status" value="1"/>
</dbReference>
<organism evidence="1 2">
    <name type="scientific">Gordonia phthalatica</name>
    <dbReference type="NCBI Taxonomy" id="1136941"/>
    <lineage>
        <taxon>Bacteria</taxon>
        <taxon>Bacillati</taxon>
        <taxon>Actinomycetota</taxon>
        <taxon>Actinomycetes</taxon>
        <taxon>Mycobacteriales</taxon>
        <taxon>Gordoniaceae</taxon>
        <taxon>Gordonia</taxon>
    </lineage>
</organism>
<dbReference type="InterPro" id="IPR023393">
    <property type="entry name" value="START-like_dom_sf"/>
</dbReference>
<dbReference type="CDD" id="cd07821">
    <property type="entry name" value="PYR_PYL_RCAR_like"/>
    <property type="match status" value="1"/>
</dbReference>
<name>A0A0N9MLH7_9ACTN</name>
<protein>
    <recommendedName>
        <fullName evidence="3">Polyketide cyclase</fullName>
    </recommendedName>
</protein>
<dbReference type="Gene3D" id="3.30.530.20">
    <property type="match status" value="1"/>
</dbReference>
<dbReference type="EMBL" id="CP011853">
    <property type="protein sequence ID" value="ALG83272.1"/>
    <property type="molecule type" value="Genomic_DNA"/>
</dbReference>
<reference evidence="1 2" key="2">
    <citation type="journal article" date="2017" name="Int. J. Syst. Evol. Microbiol.">
        <title>Gordonia phthalatica sp. nov., a di-n-butyl phthalate-degrading bacterium isolated from activated sludge.</title>
        <authorList>
            <person name="Jin D."/>
            <person name="Kong X."/>
            <person name="Jia M."/>
            <person name="Yu X."/>
            <person name="Wang X."/>
            <person name="Zhuang X."/>
            <person name="Deng Y."/>
            <person name="Bai Z."/>
        </authorList>
    </citation>
    <scope>NUCLEOTIDE SEQUENCE [LARGE SCALE GENOMIC DNA]</scope>
    <source>
        <strain evidence="1 2">QH-11</strain>
    </source>
</reference>
<evidence type="ECO:0000313" key="2">
    <source>
        <dbReference type="Proteomes" id="UP000063789"/>
    </source>
</evidence>
<dbReference type="AlphaFoldDB" id="A0A0N9MLH7"/>
<dbReference type="SUPFAM" id="SSF55961">
    <property type="entry name" value="Bet v1-like"/>
    <property type="match status" value="1"/>
</dbReference>